<evidence type="ECO:0000256" key="1">
    <source>
        <dbReference type="SAM" id="Phobius"/>
    </source>
</evidence>
<protein>
    <submittedName>
        <fullName evidence="2">Uncharacterized protein</fullName>
    </submittedName>
</protein>
<dbReference type="AlphaFoldDB" id="A0AAV4UAD0"/>
<keyword evidence="1" id="KW-1133">Transmembrane helix</keyword>
<comment type="caution">
    <text evidence="2">The sequence shown here is derived from an EMBL/GenBank/DDBJ whole genome shotgun (WGS) entry which is preliminary data.</text>
</comment>
<feature type="transmembrane region" description="Helical" evidence="1">
    <location>
        <begin position="20"/>
        <end position="38"/>
    </location>
</feature>
<organism evidence="2 3">
    <name type="scientific">Caerostris darwini</name>
    <dbReference type="NCBI Taxonomy" id="1538125"/>
    <lineage>
        <taxon>Eukaryota</taxon>
        <taxon>Metazoa</taxon>
        <taxon>Ecdysozoa</taxon>
        <taxon>Arthropoda</taxon>
        <taxon>Chelicerata</taxon>
        <taxon>Arachnida</taxon>
        <taxon>Araneae</taxon>
        <taxon>Araneomorphae</taxon>
        <taxon>Entelegynae</taxon>
        <taxon>Araneoidea</taxon>
        <taxon>Araneidae</taxon>
        <taxon>Caerostris</taxon>
    </lineage>
</organism>
<proteinExistence type="predicted"/>
<gene>
    <name evidence="2" type="ORF">CDAR_523641</name>
</gene>
<sequence length="89" mass="10086">MSNSRSVRPFERSLFLALDWVFHCSLLFSVLLINDLFLRRTPINYNFTPPGIWDLYIFHAPMTPAVKYSGRTAVKDSGHPLGMPDTGNG</sequence>
<evidence type="ECO:0000313" key="3">
    <source>
        <dbReference type="Proteomes" id="UP001054837"/>
    </source>
</evidence>
<keyword evidence="1" id="KW-0472">Membrane</keyword>
<keyword evidence="3" id="KW-1185">Reference proteome</keyword>
<name>A0AAV4UAD0_9ARAC</name>
<keyword evidence="1" id="KW-0812">Transmembrane</keyword>
<dbReference type="EMBL" id="BPLQ01010958">
    <property type="protein sequence ID" value="GIY54711.1"/>
    <property type="molecule type" value="Genomic_DNA"/>
</dbReference>
<reference evidence="2 3" key="1">
    <citation type="submission" date="2021-06" db="EMBL/GenBank/DDBJ databases">
        <title>Caerostris darwini draft genome.</title>
        <authorList>
            <person name="Kono N."/>
            <person name="Arakawa K."/>
        </authorList>
    </citation>
    <scope>NUCLEOTIDE SEQUENCE [LARGE SCALE GENOMIC DNA]</scope>
</reference>
<evidence type="ECO:0000313" key="2">
    <source>
        <dbReference type="EMBL" id="GIY54711.1"/>
    </source>
</evidence>
<accession>A0AAV4UAD0</accession>
<dbReference type="Proteomes" id="UP001054837">
    <property type="component" value="Unassembled WGS sequence"/>
</dbReference>